<gene>
    <name evidence="1" type="ORF">ACFQBQ_13775</name>
</gene>
<sequence length="53" mass="5836">MARVESKMVQLGTLAPAFELVDVISGKALSRDDVFTATWDESKATPGYMPDCW</sequence>
<comment type="caution">
    <text evidence="1">The sequence shown here is derived from an EMBL/GenBank/DDBJ whole genome shotgun (WGS) entry which is preliminary data.</text>
</comment>
<dbReference type="RefSeq" id="WP_390235594.1">
    <property type="nucleotide sequence ID" value="NZ_JBHSWI010000001.1"/>
</dbReference>
<organism evidence="1 2">
    <name type="scientific">Granulicella cerasi</name>
    <dbReference type="NCBI Taxonomy" id="741063"/>
    <lineage>
        <taxon>Bacteria</taxon>
        <taxon>Pseudomonadati</taxon>
        <taxon>Acidobacteriota</taxon>
        <taxon>Terriglobia</taxon>
        <taxon>Terriglobales</taxon>
        <taxon>Acidobacteriaceae</taxon>
        <taxon>Granulicella</taxon>
    </lineage>
</organism>
<dbReference type="EMBL" id="JBHSWI010000001">
    <property type="protein sequence ID" value="MFC6646635.1"/>
    <property type="molecule type" value="Genomic_DNA"/>
</dbReference>
<proteinExistence type="predicted"/>
<reference evidence="2" key="1">
    <citation type="journal article" date="2019" name="Int. J. Syst. Evol. Microbiol.">
        <title>The Global Catalogue of Microorganisms (GCM) 10K type strain sequencing project: providing services to taxonomists for standard genome sequencing and annotation.</title>
        <authorList>
            <consortium name="The Broad Institute Genomics Platform"/>
            <consortium name="The Broad Institute Genome Sequencing Center for Infectious Disease"/>
            <person name="Wu L."/>
            <person name="Ma J."/>
        </authorList>
    </citation>
    <scope>NUCLEOTIDE SEQUENCE [LARGE SCALE GENOMIC DNA]</scope>
    <source>
        <strain evidence="2">CGMCC 1.16026</strain>
    </source>
</reference>
<evidence type="ECO:0000313" key="1">
    <source>
        <dbReference type="EMBL" id="MFC6646635.1"/>
    </source>
</evidence>
<dbReference type="Proteomes" id="UP001596391">
    <property type="component" value="Unassembled WGS sequence"/>
</dbReference>
<evidence type="ECO:0000313" key="2">
    <source>
        <dbReference type="Proteomes" id="UP001596391"/>
    </source>
</evidence>
<name>A0ABW1ZCF2_9BACT</name>
<accession>A0ABW1ZCF2</accession>
<keyword evidence="2" id="KW-1185">Reference proteome</keyword>
<protein>
    <submittedName>
        <fullName evidence="1">Uncharacterized protein</fullName>
    </submittedName>
</protein>